<protein>
    <submittedName>
        <fullName evidence="3">Alpha/beta hydrolase</fullName>
    </submittedName>
</protein>
<keyword evidence="4" id="KW-1185">Reference proteome</keyword>
<gene>
    <name evidence="3" type="ORF">RS130_13655</name>
</gene>
<keyword evidence="1 3" id="KW-0378">Hydrolase</keyword>
<name>A0ABU3SXS9_9ALTE</name>
<proteinExistence type="predicted"/>
<evidence type="ECO:0000313" key="3">
    <source>
        <dbReference type="EMBL" id="MDU0354825.1"/>
    </source>
</evidence>
<dbReference type="Proteomes" id="UP001247805">
    <property type="component" value="Unassembled WGS sequence"/>
</dbReference>
<dbReference type="RefSeq" id="WP_316026400.1">
    <property type="nucleotide sequence ID" value="NZ_JAWDIO010000002.1"/>
</dbReference>
<dbReference type="InterPro" id="IPR029058">
    <property type="entry name" value="AB_hydrolase_fold"/>
</dbReference>
<sequence length="172" mass="18779">MFYRVYGFLTIVLMSSCISQVEVDTSFTEVETEMNVYPDKIPGAIDSKDLEYVRDSVAQNTFLVDVTFPTLTAYLPAPALANGTAVIICPGGGYKGVSIFAEGEQIARRFNQNGVAAFVLKYRMPLNETMQDKSVGPLQDIQQAISVVRKNSRDYNIDPSKVGVMGFSAGGI</sequence>
<evidence type="ECO:0000256" key="1">
    <source>
        <dbReference type="ARBA" id="ARBA00022801"/>
    </source>
</evidence>
<dbReference type="PROSITE" id="PS51257">
    <property type="entry name" value="PROKAR_LIPOPROTEIN"/>
    <property type="match status" value="1"/>
</dbReference>
<feature type="domain" description="BD-FAE-like" evidence="2">
    <location>
        <begin position="73"/>
        <end position="171"/>
    </location>
</feature>
<dbReference type="PANTHER" id="PTHR48081:SF6">
    <property type="entry name" value="PEPTIDASE S9 PROLYL OLIGOPEPTIDASE CATALYTIC DOMAIN-CONTAINING PROTEIN"/>
    <property type="match status" value="1"/>
</dbReference>
<evidence type="ECO:0000259" key="2">
    <source>
        <dbReference type="Pfam" id="PF20434"/>
    </source>
</evidence>
<dbReference type="InterPro" id="IPR049492">
    <property type="entry name" value="BD-FAE-like_dom"/>
</dbReference>
<comment type="caution">
    <text evidence="3">The sequence shown here is derived from an EMBL/GenBank/DDBJ whole genome shotgun (WGS) entry which is preliminary data.</text>
</comment>
<dbReference type="SUPFAM" id="SSF53474">
    <property type="entry name" value="alpha/beta-Hydrolases"/>
    <property type="match status" value="1"/>
</dbReference>
<dbReference type="InterPro" id="IPR050300">
    <property type="entry name" value="GDXG_lipolytic_enzyme"/>
</dbReference>
<dbReference type="EMBL" id="JAWDIO010000002">
    <property type="protein sequence ID" value="MDU0354825.1"/>
    <property type="molecule type" value="Genomic_DNA"/>
</dbReference>
<evidence type="ECO:0000313" key="4">
    <source>
        <dbReference type="Proteomes" id="UP001247805"/>
    </source>
</evidence>
<organism evidence="3 4">
    <name type="scientific">Paraglaciecola aquimarina</name>
    <dbReference type="NCBI Taxonomy" id="1235557"/>
    <lineage>
        <taxon>Bacteria</taxon>
        <taxon>Pseudomonadati</taxon>
        <taxon>Pseudomonadota</taxon>
        <taxon>Gammaproteobacteria</taxon>
        <taxon>Alteromonadales</taxon>
        <taxon>Alteromonadaceae</taxon>
        <taxon>Paraglaciecola</taxon>
    </lineage>
</organism>
<dbReference type="Pfam" id="PF20434">
    <property type="entry name" value="BD-FAE"/>
    <property type="match status" value="1"/>
</dbReference>
<dbReference type="GO" id="GO:0016787">
    <property type="term" value="F:hydrolase activity"/>
    <property type="evidence" value="ECO:0007669"/>
    <property type="project" value="UniProtKB-KW"/>
</dbReference>
<accession>A0ABU3SXS9</accession>
<reference evidence="3 4" key="1">
    <citation type="submission" date="2023-10" db="EMBL/GenBank/DDBJ databases">
        <title>Glaciecola aquimarina strain GGW-M5 nov., isolated from a coastal seawater.</title>
        <authorList>
            <person name="Bayburt H."/>
            <person name="Kim J.M."/>
            <person name="Choi B.J."/>
            <person name="Jeon C.O."/>
        </authorList>
    </citation>
    <scope>NUCLEOTIDE SEQUENCE [LARGE SCALE GENOMIC DNA]</scope>
    <source>
        <strain evidence="3 4">KCTC 32108</strain>
    </source>
</reference>
<dbReference type="Gene3D" id="3.40.50.1820">
    <property type="entry name" value="alpha/beta hydrolase"/>
    <property type="match status" value="1"/>
</dbReference>
<dbReference type="PANTHER" id="PTHR48081">
    <property type="entry name" value="AB HYDROLASE SUPERFAMILY PROTEIN C4A8.06C"/>
    <property type="match status" value="1"/>
</dbReference>